<accession>A0ABP7WYS0</accession>
<dbReference type="PROSITE" id="PS51257">
    <property type="entry name" value="PROKAR_LIPOPROTEIN"/>
    <property type="match status" value="1"/>
</dbReference>
<dbReference type="Proteomes" id="UP001500841">
    <property type="component" value="Unassembled WGS sequence"/>
</dbReference>
<comment type="caution">
    <text evidence="2">The sequence shown here is derived from an EMBL/GenBank/DDBJ whole genome shotgun (WGS) entry which is preliminary data.</text>
</comment>
<evidence type="ECO:0000313" key="2">
    <source>
        <dbReference type="EMBL" id="GAA4100075.1"/>
    </source>
</evidence>
<keyword evidence="3" id="KW-1185">Reference proteome</keyword>
<dbReference type="InterPro" id="IPR025510">
    <property type="entry name" value="DUF4397"/>
</dbReference>
<name>A0ABP7WYS0_9SPHI</name>
<gene>
    <name evidence="2" type="ORF">GCM10022392_25650</name>
</gene>
<proteinExistence type="predicted"/>
<sequence>MMKKLLFVCLSAIVFSACVKKKNEVTGTTHVRFVNAISNSYTQDVYVNGSLVYGGKLSEGSQSPYIDYTAGLSNIGLSNTGTTDANILFSYGTTIGEYSTVFFFQDFDHVLVAGGIKDNMTAPPTGKARVRFVNLDNYSQTSFKMDIAGGSNLFQSLVFATASQYFDVDPGTKFTATAVSVKDPLTIDINPQAGKIYTVWMAADSVEDLHAHAFIQNYF</sequence>
<organism evidence="2 3">
    <name type="scientific">Mucilaginibacter panaciglaebae</name>
    <dbReference type="NCBI Taxonomy" id="502331"/>
    <lineage>
        <taxon>Bacteria</taxon>
        <taxon>Pseudomonadati</taxon>
        <taxon>Bacteroidota</taxon>
        <taxon>Sphingobacteriia</taxon>
        <taxon>Sphingobacteriales</taxon>
        <taxon>Sphingobacteriaceae</taxon>
        <taxon>Mucilaginibacter</taxon>
    </lineage>
</organism>
<protein>
    <recommendedName>
        <fullName evidence="1">DUF4397 domain-containing protein</fullName>
    </recommendedName>
</protein>
<dbReference type="EMBL" id="BAABCV010000009">
    <property type="protein sequence ID" value="GAA4100075.1"/>
    <property type="molecule type" value="Genomic_DNA"/>
</dbReference>
<dbReference type="Pfam" id="PF14344">
    <property type="entry name" value="DUF4397"/>
    <property type="match status" value="1"/>
</dbReference>
<feature type="domain" description="DUF4397" evidence="1">
    <location>
        <begin position="30"/>
        <end position="136"/>
    </location>
</feature>
<reference evidence="3" key="1">
    <citation type="journal article" date="2019" name="Int. J. Syst. Evol. Microbiol.">
        <title>The Global Catalogue of Microorganisms (GCM) 10K type strain sequencing project: providing services to taxonomists for standard genome sequencing and annotation.</title>
        <authorList>
            <consortium name="The Broad Institute Genomics Platform"/>
            <consortium name="The Broad Institute Genome Sequencing Center for Infectious Disease"/>
            <person name="Wu L."/>
            <person name="Ma J."/>
        </authorList>
    </citation>
    <scope>NUCLEOTIDE SEQUENCE [LARGE SCALE GENOMIC DNA]</scope>
    <source>
        <strain evidence="3">JCM 17085</strain>
    </source>
</reference>
<evidence type="ECO:0000259" key="1">
    <source>
        <dbReference type="Pfam" id="PF14344"/>
    </source>
</evidence>
<evidence type="ECO:0000313" key="3">
    <source>
        <dbReference type="Proteomes" id="UP001500841"/>
    </source>
</evidence>